<reference evidence="1" key="1">
    <citation type="submission" date="2021-05" db="EMBL/GenBank/DDBJ databases">
        <authorList>
            <person name="Pan Q."/>
            <person name="Jouanno E."/>
            <person name="Zahm M."/>
            <person name="Klopp C."/>
            <person name="Cabau C."/>
            <person name="Louis A."/>
            <person name="Berthelot C."/>
            <person name="Parey E."/>
            <person name="Roest Crollius H."/>
            <person name="Montfort J."/>
            <person name="Robinson-Rechavi M."/>
            <person name="Bouchez O."/>
            <person name="Lampietro C."/>
            <person name="Lopez Roques C."/>
            <person name="Donnadieu C."/>
            <person name="Postlethwait J."/>
            <person name="Bobe J."/>
            <person name="Dillon D."/>
            <person name="Chandos A."/>
            <person name="von Hippel F."/>
            <person name="Guiguen Y."/>
        </authorList>
    </citation>
    <scope>NUCLEOTIDE SEQUENCE</scope>
    <source>
        <strain evidence="1">YG-Jan2019</strain>
    </source>
</reference>
<dbReference type="EMBL" id="CM055740">
    <property type="protein sequence ID" value="KAJ8002496.1"/>
    <property type="molecule type" value="Genomic_DNA"/>
</dbReference>
<proteinExistence type="predicted"/>
<keyword evidence="2" id="KW-1185">Reference proteome</keyword>
<evidence type="ECO:0000313" key="1">
    <source>
        <dbReference type="EMBL" id="KAJ8002496.1"/>
    </source>
</evidence>
<evidence type="ECO:0000313" key="2">
    <source>
        <dbReference type="Proteomes" id="UP001157502"/>
    </source>
</evidence>
<comment type="caution">
    <text evidence="1">The sequence shown here is derived from an EMBL/GenBank/DDBJ whole genome shotgun (WGS) entry which is preliminary data.</text>
</comment>
<sequence length="110" mass="11846">METVSEGSGGELVGEENNLVVSVQQKSVKKNNEELSDHHQVEGKKGKLEGESSRSDTSIVEGPRIFPSDSPNRLSFLTNIVMASTPGSSSPKPQRLKANQYAGNESPEFS</sequence>
<organism evidence="1 2">
    <name type="scientific">Dallia pectoralis</name>
    <name type="common">Alaska blackfish</name>
    <dbReference type="NCBI Taxonomy" id="75939"/>
    <lineage>
        <taxon>Eukaryota</taxon>
        <taxon>Metazoa</taxon>
        <taxon>Chordata</taxon>
        <taxon>Craniata</taxon>
        <taxon>Vertebrata</taxon>
        <taxon>Euteleostomi</taxon>
        <taxon>Actinopterygii</taxon>
        <taxon>Neopterygii</taxon>
        <taxon>Teleostei</taxon>
        <taxon>Protacanthopterygii</taxon>
        <taxon>Esociformes</taxon>
        <taxon>Umbridae</taxon>
        <taxon>Dallia</taxon>
    </lineage>
</organism>
<accession>A0ACC2GG42</accession>
<gene>
    <name evidence="1" type="ORF">DPEC_G00159510</name>
</gene>
<protein>
    <submittedName>
        <fullName evidence="1">Uncharacterized protein</fullName>
    </submittedName>
</protein>
<dbReference type="Proteomes" id="UP001157502">
    <property type="component" value="Chromosome 13"/>
</dbReference>
<name>A0ACC2GG42_DALPE</name>